<organism evidence="3">
    <name type="scientific">viral metagenome</name>
    <dbReference type="NCBI Taxonomy" id="1070528"/>
    <lineage>
        <taxon>unclassified sequences</taxon>
        <taxon>metagenomes</taxon>
        <taxon>organismal metagenomes</taxon>
    </lineage>
</organism>
<evidence type="ECO:0000259" key="2">
    <source>
        <dbReference type="PROSITE" id="PS50948"/>
    </source>
</evidence>
<sequence length="821" mass="89547">MNVTNSSIQQGQSYNSYSNYNTMTDDTQDTIEGFSGAFGPSKVLTTNLQEDKETQSIRKQFDKALSEYGKSQKQLMEDTSTYINNATSSGKSTSLSNNLIRMNNGAIGYVTDKNKYLHIPSTDVLQSIQDKNGCPSSITDVDFVTDNYTQVGSTLGPRTDIQVGNPMQMNQSCVPTSVNLQVLGASDPTFNKADWLGCYKSDNTYFDMQSDLTGITSADNAIQQCHHRSSDIGSSTFYIDTNTDNSYSCFTSKPGMTTVQIQNTMKPGYIKQVSGVIHTNSAFPYKTNYKPSAGIMNNGQIAIGNLTMGSSDFGKDVQDATVLANVSGLDTCDPVYGANIRTQTANYGSNCNGLQDVHDSSAVYNVPPNNWLGVINSAIQVSDTSSTVSVPIYASPDPARGCAKVFASTYTCGTSPSVKSISIDKEASGHSSIYDCTNESVQCNSGALTIGDDGNVVLTINGTILYQSETQQVGLSLEEYKAVNGKYGRNSLKTGEYLFPNEFIGSPSGKCVLMCVDDGKGTVSLKIVYFVVGCNKPGQAPSSSSGENGFVATKPTISAMYSLEYGPLSNENKGKIVYSDDNMNRKDYPSSMLNQGNTYINVGNYDQPSKSIQIIDNSNLDDCKSKCNDISDCYGFVYYENEKKCNLRNATDMFPMNTQRVLNEDAQMFIRQFKIANPSTCSSEIINTTGNIFNNMVEGTTMDTNTLCDLGKAMNTQLNDVSAKEVQLLNAMQGVSKGIHTLNHKNTTLLKDTKQSIDRMNDNSHRYKQTIRKTNNTTNQMNSVNAMDETTQQKMQTQNIQFIVWTTIASLAVILLIKIAK</sequence>
<dbReference type="InterPro" id="IPR003609">
    <property type="entry name" value="Pan_app"/>
</dbReference>
<dbReference type="Pfam" id="PF00024">
    <property type="entry name" value="PAN_1"/>
    <property type="match status" value="1"/>
</dbReference>
<feature type="domain" description="Apple" evidence="2">
    <location>
        <begin position="594"/>
        <end position="673"/>
    </location>
</feature>
<dbReference type="AlphaFoldDB" id="A0A6C0JZ16"/>
<evidence type="ECO:0000313" key="3">
    <source>
        <dbReference type="EMBL" id="QHU09138.1"/>
    </source>
</evidence>
<feature type="transmembrane region" description="Helical" evidence="1">
    <location>
        <begin position="802"/>
        <end position="820"/>
    </location>
</feature>
<dbReference type="EMBL" id="MN740705">
    <property type="protein sequence ID" value="QHU09138.1"/>
    <property type="molecule type" value="Genomic_DNA"/>
</dbReference>
<evidence type="ECO:0000256" key="1">
    <source>
        <dbReference type="SAM" id="Phobius"/>
    </source>
</evidence>
<keyword evidence="1" id="KW-0472">Membrane</keyword>
<keyword evidence="1" id="KW-0812">Transmembrane</keyword>
<name>A0A6C0JZ16_9ZZZZ</name>
<dbReference type="Gene3D" id="3.50.4.10">
    <property type="entry name" value="Hepatocyte Growth Factor"/>
    <property type="match status" value="1"/>
</dbReference>
<accession>A0A6C0JZ16</accession>
<keyword evidence="1" id="KW-1133">Transmembrane helix</keyword>
<reference evidence="3" key="1">
    <citation type="journal article" date="2020" name="Nature">
        <title>Giant virus diversity and host interactions through global metagenomics.</title>
        <authorList>
            <person name="Schulz F."/>
            <person name="Roux S."/>
            <person name="Paez-Espino D."/>
            <person name="Jungbluth S."/>
            <person name="Walsh D.A."/>
            <person name="Denef V.J."/>
            <person name="McMahon K.D."/>
            <person name="Konstantinidis K.T."/>
            <person name="Eloe-Fadrosh E.A."/>
            <person name="Kyrpides N.C."/>
            <person name="Woyke T."/>
        </authorList>
    </citation>
    <scope>NUCLEOTIDE SEQUENCE</scope>
    <source>
        <strain evidence="3">GVMAG-S-1074260-58</strain>
    </source>
</reference>
<proteinExistence type="predicted"/>
<protein>
    <recommendedName>
        <fullName evidence="2">Apple domain-containing protein</fullName>
    </recommendedName>
</protein>
<dbReference type="PROSITE" id="PS50948">
    <property type="entry name" value="PAN"/>
    <property type="match status" value="1"/>
</dbReference>